<evidence type="ECO:0008006" key="3">
    <source>
        <dbReference type="Google" id="ProtNLM"/>
    </source>
</evidence>
<dbReference type="VEuPathDB" id="TrichDB:TRFO_39149"/>
<reference evidence="1" key="1">
    <citation type="submission" date="2016-10" db="EMBL/GenBank/DDBJ databases">
        <authorList>
            <person name="Benchimol M."/>
            <person name="Almeida L.G."/>
            <person name="Vasconcelos A.T."/>
            <person name="Perreira-Neves A."/>
            <person name="Rosa I.A."/>
            <person name="Tasca T."/>
            <person name="Bogo M.R."/>
            <person name="de Souza W."/>
        </authorList>
    </citation>
    <scope>NUCLEOTIDE SEQUENCE [LARGE SCALE GENOMIC DNA]</scope>
    <source>
        <strain evidence="1">K</strain>
    </source>
</reference>
<sequence>MSDKINYHLHFFFGMATLEGKIVLPPIGNILSGMPTLTLNLEQIQEIPSQEWSNFRSASQNLQTKTQLLNNNYNALNEYYILLGQQQQRYNLQSSPEISRLGAFAETVFSGDVSHNATNHSNFVGYGIQANFMNNLNYFQNKRSNQPHEPTNIVNSLQNLQNIQKLNTFNNGINNLLNCSQQSLTKGPPVTMTIIDTEESDKSSPYLLQDDLLILKAIQAFFGSSYSGKVPWSFWNAFRASTGVNRSNSSLYHHWNGAMKKKYNSFLSRGKLAECISWLEKAVDTPINTLLPVSSPVDTNNNISNCPSGVVPGSPSSEGQQIDIHACESGQPLCHNYSEPSI</sequence>
<name>A0A1J4J8V6_9EUKA</name>
<dbReference type="RefSeq" id="XP_068347816.1">
    <property type="nucleotide sequence ID" value="XM_068512474.1"/>
</dbReference>
<gene>
    <name evidence="1" type="ORF">TRFO_39149</name>
</gene>
<dbReference type="AlphaFoldDB" id="A0A1J4J8V6"/>
<organism evidence="1 2">
    <name type="scientific">Tritrichomonas foetus</name>
    <dbReference type="NCBI Taxonomy" id="1144522"/>
    <lineage>
        <taxon>Eukaryota</taxon>
        <taxon>Metamonada</taxon>
        <taxon>Parabasalia</taxon>
        <taxon>Tritrichomonadida</taxon>
        <taxon>Tritrichomonadidae</taxon>
        <taxon>Tritrichomonas</taxon>
    </lineage>
</organism>
<dbReference type="Proteomes" id="UP000179807">
    <property type="component" value="Unassembled WGS sequence"/>
</dbReference>
<comment type="caution">
    <text evidence="1">The sequence shown here is derived from an EMBL/GenBank/DDBJ whole genome shotgun (WGS) entry which is preliminary data.</text>
</comment>
<accession>A0A1J4J8V6</accession>
<evidence type="ECO:0000313" key="1">
    <source>
        <dbReference type="EMBL" id="OHS94679.1"/>
    </source>
</evidence>
<protein>
    <recommendedName>
        <fullName evidence="3">Myb-like domain-containing protein</fullName>
    </recommendedName>
</protein>
<proteinExistence type="predicted"/>
<keyword evidence="2" id="KW-1185">Reference proteome</keyword>
<evidence type="ECO:0000313" key="2">
    <source>
        <dbReference type="Proteomes" id="UP000179807"/>
    </source>
</evidence>
<dbReference type="GeneID" id="94847178"/>
<dbReference type="EMBL" id="MLAK01001299">
    <property type="protein sequence ID" value="OHS94679.1"/>
    <property type="molecule type" value="Genomic_DNA"/>
</dbReference>